<organism evidence="8 9">
    <name type="scientific">Pseudoluteimonas lycopersici</name>
    <dbReference type="NCBI Taxonomy" id="1324796"/>
    <lineage>
        <taxon>Bacteria</taxon>
        <taxon>Pseudomonadati</taxon>
        <taxon>Pseudomonadota</taxon>
        <taxon>Gammaproteobacteria</taxon>
        <taxon>Lysobacterales</taxon>
        <taxon>Lysobacteraceae</taxon>
        <taxon>Pseudoluteimonas</taxon>
    </lineage>
</organism>
<dbReference type="EC" id="1.2.1.38" evidence="5"/>
<comment type="function">
    <text evidence="5">Catalyzes the NADPH-dependent reduction of N-acetyl-5-glutamyl phosphate to yield N-acetyl-L-glutamate 5-semialdehyde.</text>
</comment>
<dbReference type="Gene3D" id="3.40.50.720">
    <property type="entry name" value="NAD(P)-binding Rossmann-like Domain"/>
    <property type="match status" value="1"/>
</dbReference>
<dbReference type="OrthoDB" id="9801289at2"/>
<dbReference type="NCBIfam" id="TIGR01850">
    <property type="entry name" value="argC"/>
    <property type="match status" value="1"/>
</dbReference>
<name>A0A516V3S4_9GAMM</name>
<dbReference type="PANTHER" id="PTHR32338:SF10">
    <property type="entry name" value="N-ACETYL-GAMMA-GLUTAMYL-PHOSPHATE REDUCTASE, CHLOROPLASTIC-RELATED"/>
    <property type="match status" value="1"/>
</dbReference>
<dbReference type="HAMAP" id="MF_00150">
    <property type="entry name" value="ArgC_type1"/>
    <property type="match status" value="1"/>
</dbReference>
<dbReference type="CDD" id="cd24149">
    <property type="entry name" value="AGPR_N_ARG5_6_like"/>
    <property type="match status" value="1"/>
</dbReference>
<feature type="active site" evidence="5 6">
    <location>
        <position position="136"/>
    </location>
</feature>
<reference evidence="8 9" key="1">
    <citation type="submission" date="2019-07" db="EMBL/GenBank/DDBJ databases">
        <title>Lysobacter weifangensis sp. nov., isolated from bensulfuron-methyl contaminated farmland soil.</title>
        <authorList>
            <person name="Zhao H."/>
        </authorList>
    </citation>
    <scope>NUCLEOTIDE SEQUENCE [LARGE SCALE GENOMIC DNA]</scope>
    <source>
        <strain evidence="8 9">CC-Bw-6</strain>
    </source>
</reference>
<dbReference type="Pfam" id="PF22698">
    <property type="entry name" value="Semialdhyde_dhC_1"/>
    <property type="match status" value="1"/>
</dbReference>
<evidence type="ECO:0000256" key="6">
    <source>
        <dbReference type="PROSITE-ProRule" id="PRU10010"/>
    </source>
</evidence>
<dbReference type="EMBL" id="CP041742">
    <property type="protein sequence ID" value="QDQ73153.1"/>
    <property type="molecule type" value="Genomic_DNA"/>
</dbReference>
<comment type="pathway">
    <text evidence="5">Amino-acid biosynthesis; L-arginine biosynthesis; N(2)-acetyl-L-ornithine from L-glutamate: step 3/4.</text>
</comment>
<dbReference type="AlphaFoldDB" id="A0A516V3S4"/>
<dbReference type="GO" id="GO:0003942">
    <property type="term" value="F:N-acetyl-gamma-glutamyl-phosphate reductase activity"/>
    <property type="evidence" value="ECO:0007669"/>
    <property type="project" value="UniProtKB-UniRule"/>
</dbReference>
<comment type="subcellular location">
    <subcellularLocation>
        <location evidence="5">Cytoplasm</location>
    </subcellularLocation>
</comment>
<gene>
    <name evidence="5" type="primary">argC</name>
    <name evidence="8" type="ORF">FNZ56_04330</name>
</gene>
<dbReference type="RefSeq" id="WP_143878666.1">
    <property type="nucleotide sequence ID" value="NZ_BAABLZ010000001.1"/>
</dbReference>
<dbReference type="GO" id="GO:0051287">
    <property type="term" value="F:NAD binding"/>
    <property type="evidence" value="ECO:0007669"/>
    <property type="project" value="InterPro"/>
</dbReference>
<evidence type="ECO:0000259" key="7">
    <source>
        <dbReference type="SMART" id="SM00859"/>
    </source>
</evidence>
<evidence type="ECO:0000256" key="1">
    <source>
        <dbReference type="ARBA" id="ARBA00022571"/>
    </source>
</evidence>
<dbReference type="InterPro" id="IPR036291">
    <property type="entry name" value="NAD(P)-bd_dom_sf"/>
</dbReference>
<dbReference type="InterPro" id="IPR050085">
    <property type="entry name" value="AGPR"/>
</dbReference>
<dbReference type="CDD" id="cd23936">
    <property type="entry name" value="AGPR_C_ARG5_6_like"/>
    <property type="match status" value="1"/>
</dbReference>
<dbReference type="GO" id="GO:0005737">
    <property type="term" value="C:cytoplasm"/>
    <property type="evidence" value="ECO:0007669"/>
    <property type="project" value="UniProtKB-SubCell"/>
</dbReference>
<evidence type="ECO:0000256" key="3">
    <source>
        <dbReference type="ARBA" id="ARBA00022857"/>
    </source>
</evidence>
<dbReference type="InterPro" id="IPR023013">
    <property type="entry name" value="AGPR_AS"/>
</dbReference>
<protein>
    <recommendedName>
        <fullName evidence="5">N-acetyl-gamma-glutamyl-phosphate reductase</fullName>
        <shortName evidence="5">AGPR</shortName>
        <ecNumber evidence="5">1.2.1.38</ecNumber>
    </recommendedName>
    <alternativeName>
        <fullName evidence="5">N-acetyl-glutamate semialdehyde dehydrogenase</fullName>
        <shortName evidence="5">NAGSA dehydrogenase</shortName>
    </alternativeName>
</protein>
<comment type="similarity">
    <text evidence="5">Belongs to the NAGSA dehydrogenase family. Type 1 subfamily.</text>
</comment>
<evidence type="ECO:0000256" key="5">
    <source>
        <dbReference type="HAMAP-Rule" id="MF_00150"/>
    </source>
</evidence>
<accession>A0A516V3S4</accession>
<dbReference type="InterPro" id="IPR000706">
    <property type="entry name" value="AGPR_type-1"/>
</dbReference>
<keyword evidence="3 5" id="KW-0521">NADP</keyword>
<keyword evidence="1 5" id="KW-0055">Arginine biosynthesis</keyword>
<evidence type="ECO:0000256" key="2">
    <source>
        <dbReference type="ARBA" id="ARBA00022605"/>
    </source>
</evidence>
<proteinExistence type="inferred from homology"/>
<sequence length="318" mass="34526">MQPDPIRLGIVGARGHVGAELIRLVAGHPRFELAFVSSRELAEQRVSDHNPAHRGELRYASPAHEELPALGADAVVLALPNDKAAGIVRAFDDANVDPVMIDLSADHRFDPEWHYGLPELTRAKYVGQRRISNPGCYATAMQLAIAPMLDALEGPVQCFGVSGYSGAGTTPSDRNDPDKLRDNLIPYALAGHVHEREASARLGHVVEFMPHVAPHFRGLAITANLHLREPMAPGVVRARYLDRYVDEPLVDIVDDAPWVSRIAGRHHIDIGGFTLSDDGKRLVVVATEDNLLKGAATQALQNLNLAFGLDEFAGIPDV</sequence>
<dbReference type="Proteomes" id="UP000315891">
    <property type="component" value="Chromosome"/>
</dbReference>
<dbReference type="Gene3D" id="3.30.360.10">
    <property type="entry name" value="Dihydrodipicolinate Reductase, domain 2"/>
    <property type="match status" value="1"/>
</dbReference>
<dbReference type="SUPFAM" id="SSF51735">
    <property type="entry name" value="NAD(P)-binding Rossmann-fold domains"/>
    <property type="match status" value="1"/>
</dbReference>
<dbReference type="PROSITE" id="PS01224">
    <property type="entry name" value="ARGC"/>
    <property type="match status" value="1"/>
</dbReference>
<evidence type="ECO:0000313" key="9">
    <source>
        <dbReference type="Proteomes" id="UP000315891"/>
    </source>
</evidence>
<dbReference type="InterPro" id="IPR058924">
    <property type="entry name" value="AGPR_dimerisation_dom"/>
</dbReference>
<keyword evidence="9" id="KW-1185">Reference proteome</keyword>
<dbReference type="PANTHER" id="PTHR32338">
    <property type="entry name" value="N-ACETYL-GAMMA-GLUTAMYL-PHOSPHATE REDUCTASE, CHLOROPLASTIC-RELATED-RELATED"/>
    <property type="match status" value="1"/>
</dbReference>
<dbReference type="SMART" id="SM00859">
    <property type="entry name" value="Semialdhyde_dh"/>
    <property type="match status" value="1"/>
</dbReference>
<keyword evidence="5" id="KW-0963">Cytoplasm</keyword>
<dbReference type="GO" id="GO:0070401">
    <property type="term" value="F:NADP+ binding"/>
    <property type="evidence" value="ECO:0007669"/>
    <property type="project" value="InterPro"/>
</dbReference>
<evidence type="ECO:0000313" key="8">
    <source>
        <dbReference type="EMBL" id="QDQ73153.1"/>
    </source>
</evidence>
<keyword evidence="2 5" id="KW-0028">Amino-acid biosynthesis</keyword>
<dbReference type="UniPathway" id="UPA00068">
    <property type="reaction ID" value="UER00108"/>
</dbReference>
<dbReference type="SUPFAM" id="SSF55347">
    <property type="entry name" value="Glyceraldehyde-3-phosphate dehydrogenase-like, C-terminal domain"/>
    <property type="match status" value="1"/>
</dbReference>
<evidence type="ECO:0000256" key="4">
    <source>
        <dbReference type="ARBA" id="ARBA00023002"/>
    </source>
</evidence>
<keyword evidence="4 5" id="KW-0560">Oxidoreductase</keyword>
<dbReference type="Pfam" id="PF01118">
    <property type="entry name" value="Semialdhyde_dh"/>
    <property type="match status" value="1"/>
</dbReference>
<dbReference type="InterPro" id="IPR000534">
    <property type="entry name" value="Semialdehyde_DH_NAD-bd"/>
</dbReference>
<dbReference type="GO" id="GO:0006526">
    <property type="term" value="P:L-arginine biosynthetic process"/>
    <property type="evidence" value="ECO:0007669"/>
    <property type="project" value="UniProtKB-UniRule"/>
</dbReference>
<comment type="catalytic activity">
    <reaction evidence="5">
        <text>N-acetyl-L-glutamate 5-semialdehyde + phosphate + NADP(+) = N-acetyl-L-glutamyl 5-phosphate + NADPH + H(+)</text>
        <dbReference type="Rhea" id="RHEA:21588"/>
        <dbReference type="ChEBI" id="CHEBI:15378"/>
        <dbReference type="ChEBI" id="CHEBI:29123"/>
        <dbReference type="ChEBI" id="CHEBI:43474"/>
        <dbReference type="ChEBI" id="CHEBI:57783"/>
        <dbReference type="ChEBI" id="CHEBI:57936"/>
        <dbReference type="ChEBI" id="CHEBI:58349"/>
        <dbReference type="EC" id="1.2.1.38"/>
    </reaction>
</comment>
<feature type="domain" description="Semialdehyde dehydrogenase NAD-binding" evidence="7">
    <location>
        <begin position="7"/>
        <end position="128"/>
    </location>
</feature>